<protein>
    <submittedName>
        <fullName evidence="1">Uncharacterized protein</fullName>
    </submittedName>
</protein>
<organism evidence="1 2">
    <name type="scientific">Natranaeroarchaeum aerophilus</name>
    <dbReference type="NCBI Taxonomy" id="2917711"/>
    <lineage>
        <taxon>Archaea</taxon>
        <taxon>Methanobacteriati</taxon>
        <taxon>Methanobacteriota</taxon>
        <taxon>Stenosarchaea group</taxon>
        <taxon>Halobacteria</taxon>
        <taxon>Halobacteriales</taxon>
        <taxon>Natronoarchaeaceae</taxon>
        <taxon>Natranaeroarchaeum</taxon>
    </lineage>
</organism>
<proteinExistence type="predicted"/>
<dbReference type="RefSeq" id="WP_250596057.1">
    <property type="nucleotide sequence ID" value="NZ_JAKRVY010000003.1"/>
</dbReference>
<comment type="caution">
    <text evidence="1">The sequence shown here is derived from an EMBL/GenBank/DDBJ whole genome shotgun (WGS) entry which is preliminary data.</text>
</comment>
<evidence type="ECO:0000313" key="1">
    <source>
        <dbReference type="EMBL" id="MCL9813550.1"/>
    </source>
</evidence>
<dbReference type="PROSITE" id="PS51257">
    <property type="entry name" value="PROKAR_LIPOPROTEIN"/>
    <property type="match status" value="1"/>
</dbReference>
<dbReference type="Proteomes" id="UP001202674">
    <property type="component" value="Unassembled WGS sequence"/>
</dbReference>
<gene>
    <name evidence="1" type="ORF">AArcSt11_07770</name>
</gene>
<name>A0AAE3K5P2_9EURY</name>
<reference evidence="1 2" key="1">
    <citation type="journal article" date="2022" name="Syst. Appl. Microbiol.">
        <title>Natronocalculus amylovorans gen. nov., sp. nov., and Natranaeroarchaeum aerophilus sp. nov., dominant culturable amylolytic natronoarchaea from hypersaline soda lakes in southwestern Siberia.</title>
        <authorList>
            <person name="Sorokin D.Y."/>
            <person name="Elcheninov A.G."/>
            <person name="Khizhniak T.V."/>
            <person name="Koenen M."/>
            <person name="Bale N.J."/>
            <person name="Damste J.S.S."/>
            <person name="Kublanov I.V."/>
        </authorList>
    </citation>
    <scope>NUCLEOTIDE SEQUENCE [LARGE SCALE GENOMIC DNA]</scope>
    <source>
        <strain evidence="1 2">AArc-St1-1</strain>
    </source>
</reference>
<accession>A0AAE3K5P2</accession>
<evidence type="ECO:0000313" key="2">
    <source>
        <dbReference type="Proteomes" id="UP001202674"/>
    </source>
</evidence>
<dbReference type="AlphaFoldDB" id="A0AAE3K5P2"/>
<sequence>MERRRFLAAGGVGASGLLAGCTDVLGDDDSVPERDPANEVADSIATAVGLTNTAALSLDSVDTGFEEPDTIEFDEDEPRDRLTEARTALEDAEADDDGSRETEIAAVRAYIGIVESMIDMFVELLDGASELSDSDESFDPDDIDRLRGSITAARDPIERAVSARTAGSEHRDSADESALTDLDAEFKTVTDGFDELVSFTDGFDVLTTGYATLLDGVEYVETAQDQFSAEEYDDARVGFADATAAFDTANSTFSDGQSDAHEELDGEFDRATGRSDSLIRLSSSHESMLDGRELLEDGKEEFENEEFGAASAAFSGAQEEFTAASEELDAEPQPEGEFDAEFNQAQCRADNLGEAADEFAAAADAADQGNFIEADQRFENGEDALEAAENC</sequence>
<keyword evidence="2" id="KW-1185">Reference proteome</keyword>
<dbReference type="EMBL" id="JAKRVY010000003">
    <property type="protein sequence ID" value="MCL9813550.1"/>
    <property type="molecule type" value="Genomic_DNA"/>
</dbReference>